<dbReference type="RefSeq" id="WP_076942650.1">
    <property type="nucleotide sequence ID" value="NZ_MOXD01000006.1"/>
</dbReference>
<accession>A0A1S8CIF7</accession>
<reference evidence="1 2" key="1">
    <citation type="submission" date="2016-11" db="EMBL/GenBank/DDBJ databases">
        <title>Rahnella oryzae sp. nov., isolated from rice root.</title>
        <authorList>
            <person name="Zhang X.-X."/>
            <person name="Zhang J."/>
        </authorList>
    </citation>
    <scope>NUCLEOTIDE SEQUENCE [LARGE SCALE GENOMIC DNA]</scope>
    <source>
        <strain evidence="1 2">J11-6</strain>
    </source>
</reference>
<comment type="caution">
    <text evidence="1">The sequence shown here is derived from an EMBL/GenBank/DDBJ whole genome shotgun (WGS) entry which is preliminary data.</text>
</comment>
<protein>
    <submittedName>
        <fullName evidence="1">Uncharacterized protein</fullName>
    </submittedName>
</protein>
<dbReference type="Proteomes" id="UP000216021">
    <property type="component" value="Unassembled WGS sequence"/>
</dbReference>
<dbReference type="EMBL" id="MOXD01000006">
    <property type="protein sequence ID" value="OMQ22443.1"/>
    <property type="molecule type" value="Genomic_DNA"/>
</dbReference>
<dbReference type="STRING" id="2034155.BMI79_13125"/>
<name>A0A1S8CIF7_9GAMM</name>
<organism evidence="1 2">
    <name type="scientific">Serratia oryzae</name>
    <dbReference type="NCBI Taxonomy" id="2034155"/>
    <lineage>
        <taxon>Bacteria</taxon>
        <taxon>Pseudomonadati</taxon>
        <taxon>Pseudomonadota</taxon>
        <taxon>Gammaproteobacteria</taxon>
        <taxon>Enterobacterales</taxon>
        <taxon>Yersiniaceae</taxon>
        <taxon>Serratia</taxon>
    </lineage>
</organism>
<proteinExistence type="predicted"/>
<keyword evidence="2" id="KW-1185">Reference proteome</keyword>
<sequence>MSKHSIAMPTVDPTGFAAQAAPFNRHYKVKRKTGFFFDERGFWQSSGLSRQLSLLSAELAEEEER</sequence>
<evidence type="ECO:0000313" key="1">
    <source>
        <dbReference type="EMBL" id="OMQ22443.1"/>
    </source>
</evidence>
<dbReference type="AlphaFoldDB" id="A0A1S8CIF7"/>
<gene>
    <name evidence="1" type="ORF">BMI79_13125</name>
</gene>
<evidence type="ECO:0000313" key="2">
    <source>
        <dbReference type="Proteomes" id="UP000216021"/>
    </source>
</evidence>